<evidence type="ECO:0000256" key="4">
    <source>
        <dbReference type="ARBA" id="ARBA00022598"/>
    </source>
</evidence>
<feature type="binding site" evidence="9">
    <location>
        <position position="61"/>
    </location>
    <ligand>
        <name>(R)-pantoate</name>
        <dbReference type="ChEBI" id="CHEBI:15980"/>
    </ligand>
</feature>
<dbReference type="GO" id="GO:0005829">
    <property type="term" value="C:cytosol"/>
    <property type="evidence" value="ECO:0007669"/>
    <property type="project" value="TreeGrafter"/>
</dbReference>
<comment type="caution">
    <text evidence="10">The sequence shown here is derived from an EMBL/GenBank/DDBJ whole genome shotgun (WGS) entry which is preliminary data.</text>
</comment>
<dbReference type="InterPro" id="IPR004821">
    <property type="entry name" value="Cyt_trans-like"/>
</dbReference>
<feature type="binding site" evidence="9">
    <location>
        <begin position="30"/>
        <end position="37"/>
    </location>
    <ligand>
        <name>ATP</name>
        <dbReference type="ChEBI" id="CHEBI:30616"/>
    </ligand>
</feature>
<comment type="miscellaneous">
    <text evidence="9">The reaction proceeds by a bi uni uni bi ping pong mechanism.</text>
</comment>
<accession>A0A941AN87</accession>
<dbReference type="SUPFAM" id="SSF52374">
    <property type="entry name" value="Nucleotidylyl transferase"/>
    <property type="match status" value="1"/>
</dbReference>
<reference evidence="10" key="1">
    <citation type="submission" date="2021-03" db="EMBL/GenBank/DDBJ databases">
        <title>Bacillus suaedae sp. nov., isolated from Suaeda aralocaspica.</title>
        <authorList>
            <person name="Lei R.F.R."/>
        </authorList>
    </citation>
    <scope>NUCLEOTIDE SEQUENCE</scope>
    <source>
        <strain evidence="10">YZJH907-2</strain>
    </source>
</reference>
<dbReference type="GO" id="GO:0015940">
    <property type="term" value="P:pantothenate biosynthetic process"/>
    <property type="evidence" value="ECO:0007669"/>
    <property type="project" value="UniProtKB-UniRule"/>
</dbReference>
<keyword evidence="6 9" id="KW-0547">Nucleotide-binding</keyword>
<comment type="function">
    <text evidence="9">Catalyzes the condensation of pantoate with beta-alanine in an ATP-dependent reaction via a pantoyl-adenylate intermediate.</text>
</comment>
<comment type="subunit">
    <text evidence="9">Homodimer.</text>
</comment>
<name>A0A941AN87_9BACI</name>
<gene>
    <name evidence="9" type="primary">panC</name>
    <name evidence="10" type="ORF">J7W16_05695</name>
</gene>
<dbReference type="Gene3D" id="3.40.50.620">
    <property type="entry name" value="HUPs"/>
    <property type="match status" value="1"/>
</dbReference>
<feature type="binding site" evidence="9">
    <location>
        <position position="61"/>
    </location>
    <ligand>
        <name>beta-alanine</name>
        <dbReference type="ChEBI" id="CHEBI:57966"/>
    </ligand>
</feature>
<evidence type="ECO:0000256" key="1">
    <source>
        <dbReference type="ARBA" id="ARBA00004990"/>
    </source>
</evidence>
<dbReference type="EMBL" id="JAGKSQ010000002">
    <property type="protein sequence ID" value="MBP3950621.1"/>
    <property type="molecule type" value="Genomic_DNA"/>
</dbReference>
<evidence type="ECO:0000256" key="3">
    <source>
        <dbReference type="ARBA" id="ARBA00022490"/>
    </source>
</evidence>
<dbReference type="HAMAP" id="MF_00158">
    <property type="entry name" value="PanC"/>
    <property type="match status" value="1"/>
</dbReference>
<evidence type="ECO:0000256" key="8">
    <source>
        <dbReference type="ARBA" id="ARBA00048258"/>
    </source>
</evidence>
<evidence type="ECO:0000256" key="5">
    <source>
        <dbReference type="ARBA" id="ARBA00022655"/>
    </source>
</evidence>
<feature type="binding site" evidence="9">
    <location>
        <position position="153"/>
    </location>
    <ligand>
        <name>(R)-pantoate</name>
        <dbReference type="ChEBI" id="CHEBI:15980"/>
    </ligand>
</feature>
<feature type="binding site" evidence="9">
    <location>
        <begin position="184"/>
        <end position="187"/>
    </location>
    <ligand>
        <name>ATP</name>
        <dbReference type="ChEBI" id="CHEBI:30616"/>
    </ligand>
</feature>
<dbReference type="Pfam" id="PF02569">
    <property type="entry name" value="Pantoate_ligase"/>
    <property type="match status" value="1"/>
</dbReference>
<dbReference type="AlphaFoldDB" id="A0A941AN87"/>
<dbReference type="CDD" id="cd00560">
    <property type="entry name" value="PanC"/>
    <property type="match status" value="1"/>
</dbReference>
<dbReference type="Proteomes" id="UP000678228">
    <property type="component" value="Unassembled WGS sequence"/>
</dbReference>
<organism evidence="10 11">
    <name type="scientific">Halalkalibacter suaedae</name>
    <dbReference type="NCBI Taxonomy" id="2822140"/>
    <lineage>
        <taxon>Bacteria</taxon>
        <taxon>Bacillati</taxon>
        <taxon>Bacillota</taxon>
        <taxon>Bacilli</taxon>
        <taxon>Bacillales</taxon>
        <taxon>Bacillaceae</taxon>
        <taxon>Halalkalibacter</taxon>
    </lineage>
</organism>
<comment type="catalytic activity">
    <reaction evidence="8 9">
        <text>(R)-pantoate + beta-alanine + ATP = (R)-pantothenate + AMP + diphosphate + H(+)</text>
        <dbReference type="Rhea" id="RHEA:10912"/>
        <dbReference type="ChEBI" id="CHEBI:15378"/>
        <dbReference type="ChEBI" id="CHEBI:15980"/>
        <dbReference type="ChEBI" id="CHEBI:29032"/>
        <dbReference type="ChEBI" id="CHEBI:30616"/>
        <dbReference type="ChEBI" id="CHEBI:33019"/>
        <dbReference type="ChEBI" id="CHEBI:57966"/>
        <dbReference type="ChEBI" id="CHEBI:456215"/>
        <dbReference type="EC" id="6.3.2.1"/>
    </reaction>
</comment>
<dbReference type="InterPro" id="IPR014729">
    <property type="entry name" value="Rossmann-like_a/b/a_fold"/>
</dbReference>
<feature type="active site" description="Proton donor" evidence="9">
    <location>
        <position position="37"/>
    </location>
</feature>
<proteinExistence type="inferred from homology"/>
<protein>
    <recommendedName>
        <fullName evidence="9">Pantothenate synthetase</fullName>
        <shortName evidence="9">PS</shortName>
        <ecNumber evidence="9">6.3.2.1</ecNumber>
    </recommendedName>
    <alternativeName>
        <fullName evidence="9">Pantoate--beta-alanine ligase</fullName>
    </alternativeName>
    <alternativeName>
        <fullName evidence="9">Pantoate-activating enzyme</fullName>
    </alternativeName>
</protein>
<dbReference type="NCBIfam" id="TIGR00018">
    <property type="entry name" value="panC"/>
    <property type="match status" value="1"/>
</dbReference>
<dbReference type="InterPro" id="IPR042176">
    <property type="entry name" value="Pantoate_ligase_C"/>
</dbReference>
<dbReference type="GO" id="GO:0004592">
    <property type="term" value="F:pantoate-beta-alanine ligase activity"/>
    <property type="evidence" value="ECO:0007669"/>
    <property type="project" value="UniProtKB-UniRule"/>
</dbReference>
<feature type="binding site" evidence="9">
    <location>
        <position position="176"/>
    </location>
    <ligand>
        <name>ATP</name>
        <dbReference type="ChEBI" id="CHEBI:30616"/>
    </ligand>
</feature>
<dbReference type="PANTHER" id="PTHR21299:SF1">
    <property type="entry name" value="PANTOATE--BETA-ALANINE LIGASE"/>
    <property type="match status" value="1"/>
</dbReference>
<sequence>MKIIKTISELRTCIQQERSFSKSIGFVPTMGFLHEGHQSLLQHARENNDVVVLSIFVNPLQFGVNEDLDRYPRDFERDEQIATKNGVDILFYPAVAEMYPKEMPMTITVTKGVDVLCGQSRPGHFDGVATVVMKLFQLVQPTNAYFGQKDAQQLAIIMNMVESFNIPVTVIPCPTIREVDGLAKSSRNVYLTERERIEAPFLYKTLQEARALIQAGETNRTKVVDMMKRRLAQGLGQIDYVEVLSYPDLEIDDTLKGQIIIALAYRYEHARLIDNDIIHIKEEE</sequence>
<evidence type="ECO:0000256" key="9">
    <source>
        <dbReference type="HAMAP-Rule" id="MF_00158"/>
    </source>
</evidence>
<keyword evidence="7 9" id="KW-0067">ATP-binding</keyword>
<dbReference type="InterPro" id="IPR003721">
    <property type="entry name" value="Pantoate_ligase"/>
</dbReference>
<comment type="pathway">
    <text evidence="1 9">Cofactor biosynthesis; (R)-pantothenate biosynthesis; (R)-pantothenate from (R)-pantoate and beta-alanine: step 1/1.</text>
</comment>
<dbReference type="NCBIfam" id="TIGR00125">
    <property type="entry name" value="cyt_tran_rel"/>
    <property type="match status" value="1"/>
</dbReference>
<dbReference type="EC" id="6.3.2.1" evidence="9"/>
<comment type="similarity">
    <text evidence="2 9">Belongs to the pantothenate synthetase family.</text>
</comment>
<keyword evidence="11" id="KW-1185">Reference proteome</keyword>
<dbReference type="GO" id="GO:0005524">
    <property type="term" value="F:ATP binding"/>
    <property type="evidence" value="ECO:0007669"/>
    <property type="project" value="UniProtKB-KW"/>
</dbReference>
<dbReference type="RefSeq" id="WP_210596309.1">
    <property type="nucleotide sequence ID" value="NZ_JAGKSQ010000002.1"/>
</dbReference>
<keyword evidence="4 9" id="KW-0436">Ligase</keyword>
<evidence type="ECO:0000256" key="2">
    <source>
        <dbReference type="ARBA" id="ARBA00009256"/>
    </source>
</evidence>
<dbReference type="FunFam" id="3.40.50.620:FF:000013">
    <property type="entry name" value="Pantothenate synthetase"/>
    <property type="match status" value="1"/>
</dbReference>
<dbReference type="PANTHER" id="PTHR21299">
    <property type="entry name" value="CYTIDYLATE KINASE/PANTOATE-BETA-ALANINE LIGASE"/>
    <property type="match status" value="1"/>
</dbReference>
<keyword evidence="5 9" id="KW-0566">Pantothenate biosynthesis</keyword>
<comment type="subcellular location">
    <subcellularLocation>
        <location evidence="9">Cytoplasm</location>
    </subcellularLocation>
</comment>
<dbReference type="Gene3D" id="3.30.1300.10">
    <property type="entry name" value="Pantoate-beta-alanine ligase, C-terminal domain"/>
    <property type="match status" value="1"/>
</dbReference>
<evidence type="ECO:0000256" key="6">
    <source>
        <dbReference type="ARBA" id="ARBA00022741"/>
    </source>
</evidence>
<feature type="binding site" evidence="9">
    <location>
        <begin position="147"/>
        <end position="150"/>
    </location>
    <ligand>
        <name>ATP</name>
        <dbReference type="ChEBI" id="CHEBI:30616"/>
    </ligand>
</feature>
<keyword evidence="3 9" id="KW-0963">Cytoplasm</keyword>
<evidence type="ECO:0000313" key="11">
    <source>
        <dbReference type="Proteomes" id="UP000678228"/>
    </source>
</evidence>
<evidence type="ECO:0000256" key="7">
    <source>
        <dbReference type="ARBA" id="ARBA00022840"/>
    </source>
</evidence>
<evidence type="ECO:0000313" key="10">
    <source>
        <dbReference type="EMBL" id="MBP3950621.1"/>
    </source>
</evidence>